<dbReference type="PROSITE" id="PS50928">
    <property type="entry name" value="ABC_TM1"/>
    <property type="match status" value="1"/>
</dbReference>
<dbReference type="InterPro" id="IPR035906">
    <property type="entry name" value="MetI-like_sf"/>
</dbReference>
<keyword evidence="3 8" id="KW-0813">Transport</keyword>
<dbReference type="CDD" id="cd06261">
    <property type="entry name" value="TM_PBP2"/>
    <property type="match status" value="1"/>
</dbReference>
<dbReference type="GO" id="GO:0005886">
    <property type="term" value="C:plasma membrane"/>
    <property type="evidence" value="ECO:0007669"/>
    <property type="project" value="UniProtKB-SubCell"/>
</dbReference>
<evidence type="ECO:0000313" key="10">
    <source>
        <dbReference type="EMBL" id="RDY27545.1"/>
    </source>
</evidence>
<dbReference type="AlphaFoldDB" id="A0A371J479"/>
<evidence type="ECO:0000256" key="4">
    <source>
        <dbReference type="ARBA" id="ARBA00022475"/>
    </source>
</evidence>
<dbReference type="EMBL" id="NOJY02000012">
    <property type="protein sequence ID" value="RDY27545.1"/>
    <property type="molecule type" value="Genomic_DNA"/>
</dbReference>
<evidence type="ECO:0000259" key="9">
    <source>
        <dbReference type="PROSITE" id="PS50928"/>
    </source>
</evidence>
<dbReference type="RefSeq" id="WP_094365942.1">
    <property type="nucleotide sequence ID" value="NZ_NOJY02000012.1"/>
</dbReference>
<keyword evidence="4" id="KW-1003">Cell membrane</keyword>
<comment type="subcellular location">
    <subcellularLocation>
        <location evidence="1 8">Cell membrane</location>
        <topology evidence="1 8">Multi-pass membrane protein</topology>
    </subcellularLocation>
</comment>
<dbReference type="PANTHER" id="PTHR30450:SF1">
    <property type="entry name" value="D-METHIONINE TRANSPORT SYSTEM PERMEASE PROTEIN METI-RELATED"/>
    <property type="match status" value="1"/>
</dbReference>
<evidence type="ECO:0000256" key="1">
    <source>
        <dbReference type="ARBA" id="ARBA00004651"/>
    </source>
</evidence>
<evidence type="ECO:0000256" key="6">
    <source>
        <dbReference type="ARBA" id="ARBA00022989"/>
    </source>
</evidence>
<dbReference type="Proteomes" id="UP000215694">
    <property type="component" value="Unassembled WGS sequence"/>
</dbReference>
<dbReference type="SUPFAM" id="SSF161098">
    <property type="entry name" value="MetI-like"/>
    <property type="match status" value="1"/>
</dbReference>
<dbReference type="GO" id="GO:0048473">
    <property type="term" value="P:D-methionine transmembrane transport"/>
    <property type="evidence" value="ECO:0007669"/>
    <property type="project" value="TreeGrafter"/>
</dbReference>
<keyword evidence="7 8" id="KW-0472">Membrane</keyword>
<feature type="domain" description="ABC transmembrane type-1" evidence="9">
    <location>
        <begin position="19"/>
        <end position="213"/>
    </location>
</feature>
<keyword evidence="11" id="KW-1185">Reference proteome</keyword>
<name>A0A371J479_9FIRM</name>
<organism evidence="10 11">
    <name type="scientific">Romboutsia weinsteinii</name>
    <dbReference type="NCBI Taxonomy" id="2020949"/>
    <lineage>
        <taxon>Bacteria</taxon>
        <taxon>Bacillati</taxon>
        <taxon>Bacillota</taxon>
        <taxon>Clostridia</taxon>
        <taxon>Peptostreptococcales</taxon>
        <taxon>Peptostreptococcaceae</taxon>
        <taxon>Romboutsia</taxon>
    </lineage>
</organism>
<dbReference type="InterPro" id="IPR000515">
    <property type="entry name" value="MetI-like"/>
</dbReference>
<keyword evidence="6 8" id="KW-1133">Transmembrane helix</keyword>
<evidence type="ECO:0000256" key="2">
    <source>
        <dbReference type="ARBA" id="ARBA00007069"/>
    </source>
</evidence>
<feature type="transmembrane region" description="Helical" evidence="8">
    <location>
        <begin position="194"/>
        <end position="217"/>
    </location>
</feature>
<evidence type="ECO:0000313" key="11">
    <source>
        <dbReference type="Proteomes" id="UP000215694"/>
    </source>
</evidence>
<feature type="transmembrane region" description="Helical" evidence="8">
    <location>
        <begin position="23"/>
        <end position="44"/>
    </location>
</feature>
<evidence type="ECO:0000256" key="7">
    <source>
        <dbReference type="ARBA" id="ARBA00023136"/>
    </source>
</evidence>
<dbReference type="FunFam" id="1.10.3720.10:FF:000002">
    <property type="entry name" value="D-methionine ABC transporter permease MetI"/>
    <property type="match status" value="1"/>
</dbReference>
<reference evidence="10 11" key="1">
    <citation type="journal article" date="2017" name="Genome Announc.">
        <title>Draft Genome Sequence of Romboutsia weinsteinii sp. nov. Strain CCRI-19649(T) Isolated from Surface Water.</title>
        <authorList>
            <person name="Maheux A.F."/>
            <person name="Boudreau D.K."/>
            <person name="Berube E."/>
            <person name="Boissinot M."/>
            <person name="Cantin P."/>
            <person name="Raymond F."/>
            <person name="Corbeil J."/>
            <person name="Omar R.F."/>
            <person name="Bergeron M.G."/>
        </authorList>
    </citation>
    <scope>NUCLEOTIDE SEQUENCE [LARGE SCALE GENOMIC DNA]</scope>
    <source>
        <strain evidence="10 11">CCRI-19649</strain>
    </source>
</reference>
<evidence type="ECO:0000256" key="3">
    <source>
        <dbReference type="ARBA" id="ARBA00022448"/>
    </source>
</evidence>
<feature type="transmembrane region" description="Helical" evidence="8">
    <location>
        <begin position="64"/>
        <end position="84"/>
    </location>
</feature>
<keyword evidence="5 8" id="KW-0812">Transmembrane</keyword>
<proteinExistence type="inferred from homology"/>
<comment type="caution">
    <text evidence="10">The sequence shown here is derived from an EMBL/GenBank/DDBJ whole genome shotgun (WGS) entry which is preliminary data.</text>
</comment>
<accession>A0A371J479</accession>
<feature type="transmembrane region" description="Helical" evidence="8">
    <location>
        <begin position="152"/>
        <end position="174"/>
    </location>
</feature>
<dbReference type="Pfam" id="PF00528">
    <property type="entry name" value="BPD_transp_1"/>
    <property type="match status" value="1"/>
</dbReference>
<protein>
    <submittedName>
        <fullName evidence="10">ABC transporter permease</fullName>
    </submittedName>
</protein>
<comment type="similarity">
    <text evidence="2">Belongs to the binding-protein-dependent transport system permease family. CysTW subfamily.</text>
</comment>
<dbReference type="OrthoDB" id="9793490at2"/>
<evidence type="ECO:0000256" key="8">
    <source>
        <dbReference type="RuleBase" id="RU363032"/>
    </source>
</evidence>
<dbReference type="Gene3D" id="1.10.3720.10">
    <property type="entry name" value="MetI-like"/>
    <property type="match status" value="1"/>
</dbReference>
<evidence type="ECO:0000256" key="5">
    <source>
        <dbReference type="ARBA" id="ARBA00022692"/>
    </source>
</evidence>
<dbReference type="PANTHER" id="PTHR30450">
    <property type="entry name" value="ABC TRANSPORTER PERMEASE"/>
    <property type="match status" value="1"/>
</dbReference>
<gene>
    <name evidence="10" type="ORF">CHL78_008750</name>
</gene>
<dbReference type="InterPro" id="IPR051322">
    <property type="entry name" value="AA_ABC_Transporter_Permease"/>
</dbReference>
<sequence length="221" mass="23423">MINFETLSEFLSDILPEALSQTLYMTIVPAILATILGFILAIILVVTKPSGLSPNHTINKSLGFVVNIFRSFPFIILIVALMPLTKLIVGTRIGETAALVPITIGAAPFIARIIEGALNEVDEGLIEAAKSFGATKWQIIFKVMIKEAMPSVVSGVTISVISILGYTAMAGAVGAGGIGSVALTYGHQRNDTAIILYTVAVLIILVQIIQGLGDLAYKKLK</sequence>